<keyword evidence="5 7" id="KW-0067">ATP-binding</keyword>
<dbReference type="Proteomes" id="UP001232493">
    <property type="component" value="Chromosome"/>
</dbReference>
<dbReference type="CDD" id="cd07570">
    <property type="entry name" value="GAT_Gln-NAD-synth"/>
    <property type="match status" value="1"/>
</dbReference>
<comment type="similarity">
    <text evidence="2 7 8">In the C-terminal section; belongs to the NAD synthetase family.</text>
</comment>
<dbReference type="CDD" id="cd00553">
    <property type="entry name" value="NAD_synthase"/>
    <property type="match status" value="1"/>
</dbReference>
<feature type="binding site" evidence="7">
    <location>
        <position position="434"/>
    </location>
    <ligand>
        <name>deamido-NAD(+)</name>
        <dbReference type="ChEBI" id="CHEBI:58437"/>
        <note>ligand shared between two neighboring subunits</note>
    </ligand>
</feature>
<feature type="binding site" evidence="7">
    <location>
        <begin position="322"/>
        <end position="329"/>
    </location>
    <ligand>
        <name>ATP</name>
        <dbReference type="ChEBI" id="CHEBI:30616"/>
    </ligand>
</feature>
<evidence type="ECO:0000256" key="5">
    <source>
        <dbReference type="ARBA" id="ARBA00022840"/>
    </source>
</evidence>
<feature type="active site" description="For glutaminase activity" evidence="7">
    <location>
        <position position="111"/>
    </location>
</feature>
<dbReference type="SUPFAM" id="SSF52402">
    <property type="entry name" value="Adenine nucleotide alpha hydrolases-like"/>
    <property type="match status" value="1"/>
</dbReference>
<dbReference type="PANTHER" id="PTHR23090">
    <property type="entry name" value="NH 3 /GLUTAMINE-DEPENDENT NAD + SYNTHETASE"/>
    <property type="match status" value="1"/>
</dbReference>
<dbReference type="Gene3D" id="3.60.110.10">
    <property type="entry name" value="Carbon-nitrogen hydrolase"/>
    <property type="match status" value="1"/>
</dbReference>
<dbReference type="EC" id="6.3.5.1" evidence="7 8"/>
<feature type="active site" description="Nucleophile; for glutaminase activity" evidence="7">
    <location>
        <position position="148"/>
    </location>
</feature>
<dbReference type="NCBIfam" id="NF010588">
    <property type="entry name" value="PRK13981.1"/>
    <property type="match status" value="1"/>
</dbReference>
<reference evidence="12 13" key="1">
    <citation type="submission" date="2021-02" db="EMBL/GenBank/DDBJ databases">
        <title>Characterization of Marinitoga sp. nov. str. BP5-C20A.</title>
        <authorList>
            <person name="Erauso G."/>
            <person name="Postec A."/>
        </authorList>
    </citation>
    <scope>NUCLEOTIDE SEQUENCE [LARGE SCALE GENOMIC DNA]</scope>
    <source>
        <strain evidence="12 13">BP5-C20A</strain>
    </source>
</reference>
<accession>A0ABY8PT50</accession>
<feature type="coiled-coil region" evidence="10">
    <location>
        <begin position="7"/>
        <end position="34"/>
    </location>
</feature>
<dbReference type="NCBIfam" id="TIGR00552">
    <property type="entry name" value="nadE"/>
    <property type="match status" value="1"/>
</dbReference>
<proteinExistence type="inferred from homology"/>
<gene>
    <name evidence="7" type="primary">nadE</name>
    <name evidence="12" type="ORF">JRV97_04350</name>
</gene>
<dbReference type="EMBL" id="CP069362">
    <property type="protein sequence ID" value="WGS65785.1"/>
    <property type="molecule type" value="Genomic_DNA"/>
</dbReference>
<dbReference type="HAMAP" id="MF_02090">
    <property type="entry name" value="NadE_glutamine_dep"/>
    <property type="match status" value="1"/>
</dbReference>
<feature type="binding site" evidence="7">
    <location>
        <position position="546"/>
    </location>
    <ligand>
        <name>deamido-NAD(+)</name>
        <dbReference type="ChEBI" id="CHEBI:58437"/>
        <note>ligand shared between two neighboring subunits</note>
    </ligand>
</feature>
<comment type="caution">
    <text evidence="7">Lacks conserved residue(s) required for the propagation of feature annotation.</text>
</comment>
<dbReference type="Pfam" id="PF02540">
    <property type="entry name" value="NAD_synthase"/>
    <property type="match status" value="1"/>
</dbReference>
<dbReference type="InterPro" id="IPR003694">
    <property type="entry name" value="NAD_synthase"/>
</dbReference>
<evidence type="ECO:0000313" key="12">
    <source>
        <dbReference type="EMBL" id="WGS65785.1"/>
    </source>
</evidence>
<dbReference type="PANTHER" id="PTHR23090:SF9">
    <property type="entry name" value="GLUTAMINE-DEPENDENT NAD(+) SYNTHETASE"/>
    <property type="match status" value="1"/>
</dbReference>
<evidence type="ECO:0000256" key="7">
    <source>
        <dbReference type="HAMAP-Rule" id="MF_02090"/>
    </source>
</evidence>
<evidence type="ECO:0000256" key="9">
    <source>
        <dbReference type="RuleBase" id="RU003811"/>
    </source>
</evidence>
<protein>
    <recommendedName>
        <fullName evidence="7 8">Glutamine-dependent NAD(+) synthetase</fullName>
        <ecNumber evidence="7 8">6.3.5.1</ecNumber>
    </recommendedName>
    <alternativeName>
        <fullName evidence="7 8">NAD(+) synthase [glutamine-hydrolyzing]</fullName>
    </alternativeName>
</protein>
<evidence type="ECO:0000256" key="10">
    <source>
        <dbReference type="SAM" id="Coils"/>
    </source>
</evidence>
<dbReference type="InterPro" id="IPR014729">
    <property type="entry name" value="Rossmann-like_a/b/a_fold"/>
</dbReference>
<keyword evidence="10" id="KW-0175">Coiled coil</keyword>
<feature type="binding site" evidence="7">
    <location>
        <position position="181"/>
    </location>
    <ligand>
        <name>L-glutamine</name>
        <dbReference type="ChEBI" id="CHEBI:58359"/>
    </ligand>
</feature>
<dbReference type="Pfam" id="PF00795">
    <property type="entry name" value="CN_hydrolase"/>
    <property type="match status" value="1"/>
</dbReference>
<organism evidence="12 13">
    <name type="scientific">Marinitoga aeolica</name>
    <dbReference type="NCBI Taxonomy" id="2809031"/>
    <lineage>
        <taxon>Bacteria</taxon>
        <taxon>Thermotogati</taxon>
        <taxon>Thermotogota</taxon>
        <taxon>Thermotogae</taxon>
        <taxon>Petrotogales</taxon>
        <taxon>Petrotogaceae</taxon>
        <taxon>Marinitoga</taxon>
    </lineage>
</organism>
<evidence type="ECO:0000313" key="13">
    <source>
        <dbReference type="Proteomes" id="UP001232493"/>
    </source>
</evidence>
<sequence length="577" mass="64881">MRLRIGLAQLNAHVGNLNANLEKAKKALDLAEKEKADILVFPELFLTGYPPEDLVLKTGFLNDSRITLNEYIEYSEGKDTISVMGNLDFEVDAYNTAYIVYNGKEEAKYHKIYLPNYSVFDEKRYFSPGNSPLLLEMKNGLKIGITVCEDIWVPNGPAVDLAEMGAHVIINISASPYTKGKPKDRLEMLKTRASELSTWLVYVNHVGGQDEIVFDGGSVVINPFGEVVHSLPLFEEKIDFIDIDPISSTRANLREGKRRHLIYDTHNVEIQKIDKTIEKKGNILKGNKKILLLNKYEEIYKALKLGLKDYIHKNGFSKVVLGLSGGMDSAFVAALAADTFGSENVLGILMPSQYSSKGSIEDSLLLAKNLGMKTETIPIRRTFESLLKELNVAFKDLPMNVAEENIQARIRGTIVMAFSNKFGYIALATGNKSEVATGYATLYGDMAGGLSPIKDVYKTEVYKLAEYFNKIKGGWVIPENIFTKAPSAELRPDQTDQDKLPPYEILDAILERYIEYEMSIDEIVEDGYDKETVKYVIKLVDLNEYKRRQGAPGIKVTQRAFGKDRRMPITNGYKIWR</sequence>
<evidence type="ECO:0000256" key="8">
    <source>
        <dbReference type="PIRNR" id="PIRNR006630"/>
    </source>
</evidence>
<feature type="binding site" evidence="7">
    <location>
        <position position="117"/>
    </location>
    <ligand>
        <name>L-glutamine</name>
        <dbReference type="ChEBI" id="CHEBI:58359"/>
    </ligand>
</feature>
<name>A0ABY8PT50_9BACT</name>
<dbReference type="PIRSF" id="PIRSF006630">
    <property type="entry name" value="NADS_GAT"/>
    <property type="match status" value="1"/>
</dbReference>
<keyword evidence="3 7" id="KW-0436">Ligase</keyword>
<feature type="active site" description="Proton acceptor; for glutaminase activity" evidence="7">
    <location>
        <position position="43"/>
    </location>
</feature>
<evidence type="ECO:0000256" key="2">
    <source>
        <dbReference type="ARBA" id="ARBA00007145"/>
    </source>
</evidence>
<feature type="binding site" evidence="7">
    <location>
        <position position="429"/>
    </location>
    <ligand>
        <name>ATP</name>
        <dbReference type="ChEBI" id="CHEBI:30616"/>
    </ligand>
</feature>
<comment type="pathway">
    <text evidence="1 7 8">Cofactor biosynthesis; NAD(+) biosynthesis; NAD(+) from deamido-NAD(+) (L-Gln route): step 1/1.</text>
</comment>
<keyword evidence="13" id="KW-1185">Reference proteome</keyword>
<feature type="domain" description="CN hydrolase" evidence="11">
    <location>
        <begin position="3"/>
        <end position="245"/>
    </location>
</feature>
<dbReference type="SUPFAM" id="SSF56317">
    <property type="entry name" value="Carbon-nitrogen hydrolase"/>
    <property type="match status" value="1"/>
</dbReference>
<dbReference type="GO" id="GO:0003952">
    <property type="term" value="F:NAD+ synthase (glutamine-hydrolyzing) activity"/>
    <property type="evidence" value="ECO:0007669"/>
    <property type="project" value="UniProtKB-EC"/>
</dbReference>
<comment type="catalytic activity">
    <reaction evidence="7 8">
        <text>deamido-NAD(+) + L-glutamine + ATP + H2O = L-glutamate + AMP + diphosphate + NAD(+) + H(+)</text>
        <dbReference type="Rhea" id="RHEA:24384"/>
        <dbReference type="ChEBI" id="CHEBI:15377"/>
        <dbReference type="ChEBI" id="CHEBI:15378"/>
        <dbReference type="ChEBI" id="CHEBI:29985"/>
        <dbReference type="ChEBI" id="CHEBI:30616"/>
        <dbReference type="ChEBI" id="CHEBI:33019"/>
        <dbReference type="ChEBI" id="CHEBI:57540"/>
        <dbReference type="ChEBI" id="CHEBI:58359"/>
        <dbReference type="ChEBI" id="CHEBI:58437"/>
        <dbReference type="ChEBI" id="CHEBI:456215"/>
        <dbReference type="EC" id="6.3.5.1"/>
    </reaction>
</comment>
<evidence type="ECO:0000259" key="11">
    <source>
        <dbReference type="PROSITE" id="PS50263"/>
    </source>
</evidence>
<keyword evidence="6 7" id="KW-0520">NAD</keyword>
<evidence type="ECO:0000256" key="3">
    <source>
        <dbReference type="ARBA" id="ARBA00022598"/>
    </source>
</evidence>
<feature type="binding site" evidence="7">
    <location>
        <position position="175"/>
    </location>
    <ligand>
        <name>L-glutamine</name>
        <dbReference type="ChEBI" id="CHEBI:58359"/>
    </ligand>
</feature>
<dbReference type="Gene3D" id="3.40.50.620">
    <property type="entry name" value="HUPs"/>
    <property type="match status" value="1"/>
</dbReference>
<dbReference type="InterPro" id="IPR022310">
    <property type="entry name" value="NAD/GMP_synthase"/>
</dbReference>
<evidence type="ECO:0000256" key="6">
    <source>
        <dbReference type="ARBA" id="ARBA00023027"/>
    </source>
</evidence>
<dbReference type="InterPro" id="IPR003010">
    <property type="entry name" value="C-N_Hydrolase"/>
</dbReference>
<comment type="function">
    <text evidence="7">Catalyzes the ATP-dependent amidation of deamido-NAD to form NAD. Uses L-glutamine as a nitrogen source.</text>
</comment>
<dbReference type="RefSeq" id="WP_281000549.1">
    <property type="nucleotide sequence ID" value="NZ_CP069362.1"/>
</dbReference>
<comment type="similarity">
    <text evidence="9">Belongs to the NAD synthetase family.</text>
</comment>
<feature type="binding site" evidence="7">
    <location>
        <position position="405"/>
    </location>
    <ligand>
        <name>deamido-NAD(+)</name>
        <dbReference type="ChEBI" id="CHEBI:58437"/>
        <note>ligand shared between two neighboring subunits</note>
    </ligand>
</feature>
<evidence type="ECO:0000256" key="1">
    <source>
        <dbReference type="ARBA" id="ARBA00005188"/>
    </source>
</evidence>
<dbReference type="InterPro" id="IPR014445">
    <property type="entry name" value="Gln-dep_NAD_synthase"/>
</dbReference>
<dbReference type="PROSITE" id="PS50263">
    <property type="entry name" value="CN_HYDROLASE"/>
    <property type="match status" value="1"/>
</dbReference>
<dbReference type="InterPro" id="IPR036526">
    <property type="entry name" value="C-N_Hydrolase_sf"/>
</dbReference>
<evidence type="ECO:0000256" key="4">
    <source>
        <dbReference type="ARBA" id="ARBA00022741"/>
    </source>
</evidence>
<keyword evidence="4 7" id="KW-0547">Nucleotide-binding</keyword>